<evidence type="ECO:0000256" key="1">
    <source>
        <dbReference type="ARBA" id="ARBA00007323"/>
    </source>
</evidence>
<dbReference type="InterPro" id="IPR001751">
    <property type="entry name" value="S100/CaBP7/8-like_CS"/>
</dbReference>
<dbReference type="InterPro" id="IPR013787">
    <property type="entry name" value="S100_Ca-bd_sub"/>
</dbReference>
<feature type="domain" description="EF-hand" evidence="2">
    <location>
        <begin position="105"/>
        <end position="140"/>
    </location>
</feature>
<evidence type="ECO:0000313" key="4">
    <source>
        <dbReference type="Proteomes" id="UP000002279"/>
    </source>
</evidence>
<dbReference type="Bgee" id="ENSOANG00000014143">
    <property type="expression patterns" value="Expressed in fibroblast and 2 other cell types or tissues"/>
</dbReference>
<dbReference type="PANTHER" id="PTHR11639:SF80">
    <property type="entry name" value="PROTEIN S100-A6"/>
    <property type="match status" value="1"/>
</dbReference>
<reference evidence="3" key="2">
    <citation type="submission" date="2025-08" db="UniProtKB">
        <authorList>
            <consortium name="Ensembl"/>
        </authorList>
    </citation>
    <scope>IDENTIFICATION</scope>
    <source>
        <strain evidence="3">Glennie</strain>
    </source>
</reference>
<dbReference type="STRING" id="9258.ENSOANP00000022308"/>
<dbReference type="eggNOG" id="ENOG502S6IN">
    <property type="taxonomic scope" value="Eukaryota"/>
</dbReference>
<dbReference type="PROSITE" id="PS50222">
    <property type="entry name" value="EF_HAND_2"/>
    <property type="match status" value="1"/>
</dbReference>
<evidence type="ECO:0000313" key="3">
    <source>
        <dbReference type="Ensembl" id="ENSOANP00000022308.2"/>
    </source>
</evidence>
<dbReference type="PROSITE" id="PS00303">
    <property type="entry name" value="S100_CABP"/>
    <property type="match status" value="1"/>
</dbReference>
<reference evidence="3" key="3">
    <citation type="submission" date="2025-09" db="UniProtKB">
        <authorList>
            <consortium name="Ensembl"/>
        </authorList>
    </citation>
    <scope>IDENTIFICATION</scope>
    <source>
        <strain evidence="3">Glennie</strain>
    </source>
</reference>
<dbReference type="Gene3D" id="1.10.238.10">
    <property type="entry name" value="EF-hand"/>
    <property type="match status" value="1"/>
</dbReference>
<dbReference type="Ensembl" id="ENSOANT00000022312.2">
    <property type="protein sequence ID" value="ENSOANP00000022308.2"/>
    <property type="gene ID" value="ENSOANG00000014143.3"/>
</dbReference>
<sequence>MLEDLCNLGARGRGRGAGGGLSPFSIKETGLGQHPPTYQPHQAFSAAETPRSLEGHAMSCTLEEALVCLTFTFHKYSDKEGDKNTLSKREFKALIHNEFTSKEKLSDKTIRKMIDELDDDLDQELNFQEYLKFLGELAIILNDILKAVL</sequence>
<dbReference type="PANTHER" id="PTHR11639">
    <property type="entry name" value="S100 CALCIUM-BINDING PROTEIN"/>
    <property type="match status" value="1"/>
</dbReference>
<dbReference type="Pfam" id="PF01023">
    <property type="entry name" value="S_100"/>
    <property type="match status" value="1"/>
</dbReference>
<dbReference type="InterPro" id="IPR002048">
    <property type="entry name" value="EF_hand_dom"/>
</dbReference>
<accession>F6R394</accession>
<comment type="similarity">
    <text evidence="1">Belongs to the S-100 family.</text>
</comment>
<dbReference type="GeneTree" id="ENSGT00940000161896"/>
<reference evidence="3 4" key="1">
    <citation type="journal article" date="2008" name="Nature">
        <title>Genome analysis of the platypus reveals unique signatures of evolution.</title>
        <authorList>
            <person name="Warren W.C."/>
            <person name="Hillier L.W."/>
            <person name="Marshall Graves J.A."/>
            <person name="Birney E."/>
            <person name="Ponting C.P."/>
            <person name="Grutzner F."/>
            <person name="Belov K."/>
            <person name="Miller W."/>
            <person name="Clarke L."/>
            <person name="Chinwalla A.T."/>
            <person name="Yang S.P."/>
            <person name="Heger A."/>
            <person name="Locke D.P."/>
            <person name="Miethke P."/>
            <person name="Waters P.D."/>
            <person name="Veyrunes F."/>
            <person name="Fulton L."/>
            <person name="Fulton B."/>
            <person name="Graves T."/>
            <person name="Wallis J."/>
            <person name="Puente X.S."/>
            <person name="Lopez-Otin C."/>
            <person name="Ordonez G.R."/>
            <person name="Eichler E.E."/>
            <person name="Chen L."/>
            <person name="Cheng Z."/>
            <person name="Deakin J.E."/>
            <person name="Alsop A."/>
            <person name="Thompson K."/>
            <person name="Kirby P."/>
            <person name="Papenfuss A.T."/>
            <person name="Wakefield M.J."/>
            <person name="Olender T."/>
            <person name="Lancet D."/>
            <person name="Huttley G.A."/>
            <person name="Smit A.F."/>
            <person name="Pask A."/>
            <person name="Temple-Smith P."/>
            <person name="Batzer M.A."/>
            <person name="Walker J.A."/>
            <person name="Konkel M.K."/>
            <person name="Harris R.S."/>
            <person name="Whittington C.M."/>
            <person name="Wong E.S."/>
            <person name="Gemmell N.J."/>
            <person name="Buschiazzo E."/>
            <person name="Vargas Jentzsch I.M."/>
            <person name="Merkel A."/>
            <person name="Schmitz J."/>
            <person name="Zemann A."/>
            <person name="Churakov G."/>
            <person name="Kriegs J.O."/>
            <person name="Brosius J."/>
            <person name="Murchison E.P."/>
            <person name="Sachidanandam R."/>
            <person name="Smith C."/>
            <person name="Hannon G.J."/>
            <person name="Tsend-Ayush E."/>
            <person name="McMillan D."/>
            <person name="Attenborough R."/>
            <person name="Rens W."/>
            <person name="Ferguson-Smith M."/>
            <person name="Lefevre C.M."/>
            <person name="Sharp J.A."/>
            <person name="Nicholas K.R."/>
            <person name="Ray D.A."/>
            <person name="Kube M."/>
            <person name="Reinhardt R."/>
            <person name="Pringle T.H."/>
            <person name="Taylor J."/>
            <person name="Jones R.C."/>
            <person name="Nixon B."/>
            <person name="Dacheux J.L."/>
            <person name="Niwa H."/>
            <person name="Sekita Y."/>
            <person name="Huang X."/>
            <person name="Stark A."/>
            <person name="Kheradpour P."/>
            <person name="Kellis M."/>
            <person name="Flicek P."/>
            <person name="Chen Y."/>
            <person name="Webber C."/>
            <person name="Hardison R."/>
            <person name="Nelson J."/>
            <person name="Hallsworth-Pepin K."/>
            <person name="Delehaunty K."/>
            <person name="Markovic C."/>
            <person name="Minx P."/>
            <person name="Feng Y."/>
            <person name="Kremitzki C."/>
            <person name="Mitreva M."/>
            <person name="Glasscock J."/>
            <person name="Wylie T."/>
            <person name="Wohldmann P."/>
            <person name="Thiru P."/>
            <person name="Nhan M.N."/>
            <person name="Pohl C.S."/>
            <person name="Smith S.M."/>
            <person name="Hou S."/>
            <person name="Nefedov M."/>
            <person name="de Jong P.J."/>
            <person name="Renfree M.B."/>
            <person name="Mardis E.R."/>
            <person name="Wilson R.K."/>
        </authorList>
    </citation>
    <scope>NUCLEOTIDE SEQUENCE [LARGE SCALE GENOMIC DNA]</scope>
    <source>
        <strain evidence="3 4">Glennie</strain>
    </source>
</reference>
<dbReference type="SMART" id="SM01394">
    <property type="entry name" value="S_100"/>
    <property type="match status" value="1"/>
</dbReference>
<dbReference type="GO" id="GO:0005509">
    <property type="term" value="F:calcium ion binding"/>
    <property type="evidence" value="ECO:0007669"/>
    <property type="project" value="InterPro"/>
</dbReference>
<dbReference type="InterPro" id="IPR011992">
    <property type="entry name" value="EF-hand-dom_pair"/>
</dbReference>
<evidence type="ECO:0000259" key="2">
    <source>
        <dbReference type="PROSITE" id="PS50222"/>
    </source>
</evidence>
<protein>
    <recommendedName>
        <fullName evidence="2">EF-hand domain-containing protein</fullName>
    </recommendedName>
</protein>
<dbReference type="Proteomes" id="UP000002279">
    <property type="component" value="Chromosome X5"/>
</dbReference>
<keyword evidence="4" id="KW-1185">Reference proteome</keyword>
<organism evidence="3 4">
    <name type="scientific">Ornithorhynchus anatinus</name>
    <name type="common">Duckbill platypus</name>
    <dbReference type="NCBI Taxonomy" id="9258"/>
    <lineage>
        <taxon>Eukaryota</taxon>
        <taxon>Metazoa</taxon>
        <taxon>Chordata</taxon>
        <taxon>Craniata</taxon>
        <taxon>Vertebrata</taxon>
        <taxon>Euteleostomi</taxon>
        <taxon>Mammalia</taxon>
        <taxon>Monotremata</taxon>
        <taxon>Ornithorhynchidae</taxon>
        <taxon>Ornithorhynchus</taxon>
    </lineage>
</organism>
<name>F6R394_ORNAN</name>
<dbReference type="SUPFAM" id="SSF47473">
    <property type="entry name" value="EF-hand"/>
    <property type="match status" value="1"/>
</dbReference>
<proteinExistence type="inferred from homology"/>
<dbReference type="AlphaFoldDB" id="F6R394"/>